<keyword evidence="4" id="KW-1185">Reference proteome</keyword>
<dbReference type="AlphaFoldDB" id="A0A2N7VY92"/>
<dbReference type="OrthoDB" id="6492361at2"/>
<evidence type="ECO:0000256" key="1">
    <source>
        <dbReference type="PROSITE-ProRule" id="PRU00169"/>
    </source>
</evidence>
<reference evidence="3 4" key="1">
    <citation type="submission" date="2018-01" db="EMBL/GenBank/DDBJ databases">
        <title>Whole genome analyses suggest that Burkholderia sensu lato contains two further novel genera in the rhizoxinica-symbiotica group Mycetohabitans gen. nov., and Trinickia gen. nov.: implications for the evolution of diazotrophy and nodulation in the Burkholderiaceae.</title>
        <authorList>
            <person name="Estrada-de los Santos P."/>
            <person name="Palmer M."/>
            <person name="Chavez-Ramirez B."/>
            <person name="Beukes C."/>
            <person name="Steenkamp E.T."/>
            <person name="Hirsch A.M."/>
            <person name="Manyaka P."/>
            <person name="Maluk M."/>
            <person name="Lafos M."/>
            <person name="Crook M."/>
            <person name="Gross E."/>
            <person name="Simon M.F."/>
            <person name="Bueno dos Reis Junior F."/>
            <person name="Poole P.S."/>
            <person name="Venter S.N."/>
            <person name="James E.K."/>
        </authorList>
    </citation>
    <scope>NUCLEOTIDE SEQUENCE [LARGE SCALE GENOMIC DNA]</scope>
    <source>
        <strain evidence="3 4">GIMN1.004</strain>
    </source>
</reference>
<dbReference type="InterPro" id="IPR001789">
    <property type="entry name" value="Sig_transdc_resp-reg_receiver"/>
</dbReference>
<dbReference type="EMBL" id="PNYA01000004">
    <property type="protein sequence ID" value="PMS22098.1"/>
    <property type="molecule type" value="Genomic_DNA"/>
</dbReference>
<dbReference type="SUPFAM" id="SSF52172">
    <property type="entry name" value="CheY-like"/>
    <property type="match status" value="1"/>
</dbReference>
<dbReference type="PROSITE" id="PS50110">
    <property type="entry name" value="RESPONSE_REGULATORY"/>
    <property type="match status" value="1"/>
</dbReference>
<dbReference type="Proteomes" id="UP000235616">
    <property type="component" value="Unassembled WGS sequence"/>
</dbReference>
<sequence>MTTEATLADSLAVADRVRALMVRHGIGKRQQTTELCRILDLSFSQGHRKLRGSSPWTLAQIRKVAQAFGEPPTQLFAAQENGLGAAGAQPREATLNLGGFEGPCIAWIGAPLGRDERAEFVAYGEGERWRIVRCDGSPGEHAHEVQKIEIHPRRGEAQRATIAVVDADRAAAEALCDYLLQNGFEARAYDRLTAFTDALQTQTFDAIVTDWLFDGCTAAMAIESVRRSAQPDAPIFLLTGDLLTGKASESEISEVIRRFDVACYEKPARLAILVADLSKRLGRA</sequence>
<dbReference type="GO" id="GO:0000160">
    <property type="term" value="P:phosphorelay signal transduction system"/>
    <property type="evidence" value="ECO:0007669"/>
    <property type="project" value="InterPro"/>
</dbReference>
<organism evidence="3 4">
    <name type="scientific">Trinickia dabaoshanensis</name>
    <dbReference type="NCBI Taxonomy" id="564714"/>
    <lineage>
        <taxon>Bacteria</taxon>
        <taxon>Pseudomonadati</taxon>
        <taxon>Pseudomonadota</taxon>
        <taxon>Betaproteobacteria</taxon>
        <taxon>Burkholderiales</taxon>
        <taxon>Burkholderiaceae</taxon>
        <taxon>Trinickia</taxon>
    </lineage>
</organism>
<gene>
    <name evidence="3" type="ORF">C0Z18_06170</name>
</gene>
<dbReference type="InterPro" id="IPR011006">
    <property type="entry name" value="CheY-like_superfamily"/>
</dbReference>
<evidence type="ECO:0000313" key="3">
    <source>
        <dbReference type="EMBL" id="PMS22098.1"/>
    </source>
</evidence>
<feature type="modified residue" description="4-aspartylphosphate" evidence="1">
    <location>
        <position position="210"/>
    </location>
</feature>
<dbReference type="RefSeq" id="WP_102644498.1">
    <property type="nucleotide sequence ID" value="NZ_PNYA01000004.1"/>
</dbReference>
<comment type="caution">
    <text evidence="3">The sequence shown here is derived from an EMBL/GenBank/DDBJ whole genome shotgun (WGS) entry which is preliminary data.</text>
</comment>
<evidence type="ECO:0000313" key="4">
    <source>
        <dbReference type="Proteomes" id="UP000235616"/>
    </source>
</evidence>
<feature type="domain" description="Response regulatory" evidence="2">
    <location>
        <begin position="161"/>
        <end position="281"/>
    </location>
</feature>
<dbReference type="Pfam" id="PF08667">
    <property type="entry name" value="BetR"/>
    <property type="match status" value="1"/>
</dbReference>
<protein>
    <recommendedName>
        <fullName evidence="2">Response regulatory domain-containing protein</fullName>
    </recommendedName>
</protein>
<accession>A0A2N7VY92</accession>
<name>A0A2N7VY92_9BURK</name>
<keyword evidence="1" id="KW-0597">Phosphoprotein</keyword>
<dbReference type="Gene3D" id="3.40.50.2300">
    <property type="match status" value="1"/>
</dbReference>
<dbReference type="InterPro" id="IPR013975">
    <property type="entry name" value="Tscrpt_reg_BetR_N"/>
</dbReference>
<proteinExistence type="predicted"/>
<evidence type="ECO:0000259" key="2">
    <source>
        <dbReference type="PROSITE" id="PS50110"/>
    </source>
</evidence>